<proteinExistence type="inferred from homology"/>
<dbReference type="OrthoDB" id="9803735at2"/>
<keyword evidence="3" id="KW-0238">DNA-binding</keyword>
<dbReference type="PANTHER" id="PTHR30419:SF8">
    <property type="entry name" value="NITROGEN ASSIMILATION TRANSCRIPTIONAL ACTIVATOR-RELATED"/>
    <property type="match status" value="1"/>
</dbReference>
<dbReference type="GO" id="GO:0003700">
    <property type="term" value="F:DNA-binding transcription factor activity"/>
    <property type="evidence" value="ECO:0007669"/>
    <property type="project" value="InterPro"/>
</dbReference>
<sequence>MDFDQLQTFLEVARHASFSRAAEKRFRTQPAISSQIRGLEEEVGARLFDRSGGKVSLTAAGKAFLKYVEETLDARKSMLVTIAEMERVPRGEIIVGANEGTCLHILPYVFADFKKQYPDVSVNIKRADYAKILESVIDNSVDFGVISLPVTDNRLTVVLIHRDELVIIAPPRHPLGKMKSATIADVARFPLVLPKAGHTRDAIEELFHERRLKPNVAMELDSSELLKRFVAAEVGVGFIARSNVDDDVRAKVLAAISIADAQVRRDLALVFRKDKALSRAALAFIDIAVKHKSTQQLVSAPGR</sequence>
<dbReference type="Gene3D" id="3.40.190.290">
    <property type="match status" value="1"/>
</dbReference>
<dbReference type="FunFam" id="1.10.10.10:FF:000001">
    <property type="entry name" value="LysR family transcriptional regulator"/>
    <property type="match status" value="1"/>
</dbReference>
<dbReference type="GO" id="GO:0003677">
    <property type="term" value="F:DNA binding"/>
    <property type="evidence" value="ECO:0007669"/>
    <property type="project" value="UniProtKB-KW"/>
</dbReference>
<dbReference type="SUPFAM" id="SSF46785">
    <property type="entry name" value="Winged helix' DNA-binding domain"/>
    <property type="match status" value="1"/>
</dbReference>
<dbReference type="SUPFAM" id="SSF53850">
    <property type="entry name" value="Periplasmic binding protein-like II"/>
    <property type="match status" value="1"/>
</dbReference>
<dbReference type="GO" id="GO:0005829">
    <property type="term" value="C:cytosol"/>
    <property type="evidence" value="ECO:0007669"/>
    <property type="project" value="TreeGrafter"/>
</dbReference>
<gene>
    <name evidence="6" type="ORF">SBA1_1030014</name>
</gene>
<keyword evidence="4" id="KW-0804">Transcription</keyword>
<name>A0A2U3JXR0_9BACT</name>
<dbReference type="Gene3D" id="1.10.10.10">
    <property type="entry name" value="Winged helix-like DNA-binding domain superfamily/Winged helix DNA-binding domain"/>
    <property type="match status" value="1"/>
</dbReference>
<evidence type="ECO:0000256" key="2">
    <source>
        <dbReference type="ARBA" id="ARBA00023015"/>
    </source>
</evidence>
<evidence type="ECO:0000256" key="1">
    <source>
        <dbReference type="ARBA" id="ARBA00009437"/>
    </source>
</evidence>
<dbReference type="Proteomes" id="UP000238701">
    <property type="component" value="Unassembled WGS sequence"/>
</dbReference>
<dbReference type="PANTHER" id="PTHR30419">
    <property type="entry name" value="HTH-TYPE TRANSCRIPTIONAL REGULATOR YBHD"/>
    <property type="match status" value="1"/>
</dbReference>
<dbReference type="CDD" id="cd05466">
    <property type="entry name" value="PBP2_LTTR_substrate"/>
    <property type="match status" value="1"/>
</dbReference>
<feature type="domain" description="HTH lysR-type" evidence="5">
    <location>
        <begin position="1"/>
        <end position="58"/>
    </location>
</feature>
<evidence type="ECO:0000259" key="5">
    <source>
        <dbReference type="PROSITE" id="PS50931"/>
    </source>
</evidence>
<organism evidence="6 7">
    <name type="scientific">Candidatus Sulfotelmatobacter kueseliae</name>
    <dbReference type="NCBI Taxonomy" id="2042962"/>
    <lineage>
        <taxon>Bacteria</taxon>
        <taxon>Pseudomonadati</taxon>
        <taxon>Acidobacteriota</taxon>
        <taxon>Terriglobia</taxon>
        <taxon>Terriglobales</taxon>
        <taxon>Candidatus Korobacteraceae</taxon>
        <taxon>Candidatus Sulfotelmatobacter</taxon>
    </lineage>
</organism>
<dbReference type="InterPro" id="IPR005119">
    <property type="entry name" value="LysR_subst-bd"/>
</dbReference>
<evidence type="ECO:0000256" key="3">
    <source>
        <dbReference type="ARBA" id="ARBA00023125"/>
    </source>
</evidence>
<dbReference type="Pfam" id="PF00126">
    <property type="entry name" value="HTH_1"/>
    <property type="match status" value="1"/>
</dbReference>
<evidence type="ECO:0000313" key="7">
    <source>
        <dbReference type="Proteomes" id="UP000238701"/>
    </source>
</evidence>
<dbReference type="PROSITE" id="PS50931">
    <property type="entry name" value="HTH_LYSR"/>
    <property type="match status" value="1"/>
</dbReference>
<dbReference type="InterPro" id="IPR036388">
    <property type="entry name" value="WH-like_DNA-bd_sf"/>
</dbReference>
<keyword evidence="2" id="KW-0805">Transcription regulation</keyword>
<dbReference type="PRINTS" id="PR00039">
    <property type="entry name" value="HTHLYSR"/>
</dbReference>
<protein>
    <submittedName>
        <fullName evidence="6">Transcriptional regulator, LysR family</fullName>
    </submittedName>
</protein>
<dbReference type="InterPro" id="IPR000847">
    <property type="entry name" value="LysR_HTH_N"/>
</dbReference>
<dbReference type="AlphaFoldDB" id="A0A2U3JXR0"/>
<dbReference type="EMBL" id="OMOD01000006">
    <property type="protein sequence ID" value="SPF32080.1"/>
    <property type="molecule type" value="Genomic_DNA"/>
</dbReference>
<evidence type="ECO:0000256" key="4">
    <source>
        <dbReference type="ARBA" id="ARBA00023163"/>
    </source>
</evidence>
<dbReference type="InterPro" id="IPR050950">
    <property type="entry name" value="HTH-type_LysR_regulators"/>
</dbReference>
<reference evidence="7" key="1">
    <citation type="submission" date="2018-02" db="EMBL/GenBank/DDBJ databases">
        <authorList>
            <person name="Hausmann B."/>
        </authorList>
    </citation>
    <scope>NUCLEOTIDE SEQUENCE [LARGE SCALE GENOMIC DNA]</scope>
    <source>
        <strain evidence="7">Peat soil MAG SbA1</strain>
    </source>
</reference>
<accession>A0A2U3JXR0</accession>
<evidence type="ECO:0000313" key="6">
    <source>
        <dbReference type="EMBL" id="SPF32080.1"/>
    </source>
</evidence>
<dbReference type="Pfam" id="PF03466">
    <property type="entry name" value="LysR_substrate"/>
    <property type="match status" value="1"/>
</dbReference>
<dbReference type="InterPro" id="IPR036390">
    <property type="entry name" value="WH_DNA-bd_sf"/>
</dbReference>
<comment type="similarity">
    <text evidence="1">Belongs to the LysR transcriptional regulatory family.</text>
</comment>